<feature type="region of interest" description="Disordered" evidence="5">
    <location>
        <begin position="106"/>
        <end position="195"/>
    </location>
</feature>
<dbReference type="PANTHER" id="PTHR31001">
    <property type="entry name" value="UNCHARACTERIZED TRANSCRIPTIONAL REGULATORY PROTEIN"/>
    <property type="match status" value="1"/>
</dbReference>
<evidence type="ECO:0000259" key="6">
    <source>
        <dbReference type="PROSITE" id="PS50048"/>
    </source>
</evidence>
<dbReference type="GO" id="GO:0005634">
    <property type="term" value="C:nucleus"/>
    <property type="evidence" value="ECO:0007669"/>
    <property type="project" value="UniProtKB-SubCell"/>
</dbReference>
<feature type="region of interest" description="Disordered" evidence="5">
    <location>
        <begin position="214"/>
        <end position="291"/>
    </location>
</feature>
<dbReference type="GO" id="GO:0000981">
    <property type="term" value="F:DNA-binding transcription factor activity, RNA polymerase II-specific"/>
    <property type="evidence" value="ECO:0007669"/>
    <property type="project" value="InterPro"/>
</dbReference>
<feature type="compositionally biased region" description="Low complexity" evidence="5">
    <location>
        <begin position="308"/>
        <end position="341"/>
    </location>
</feature>
<dbReference type="InterPro" id="IPR001138">
    <property type="entry name" value="Zn2Cys6_DnaBD"/>
</dbReference>
<feature type="region of interest" description="Disordered" evidence="5">
    <location>
        <begin position="308"/>
        <end position="342"/>
    </location>
</feature>
<keyword evidence="2" id="KW-0479">Metal-binding</keyword>
<gene>
    <name evidence="7" type="ORF">BN7_6351</name>
</gene>
<feature type="domain" description="Zn(2)-C6 fungal-type" evidence="6">
    <location>
        <begin position="38"/>
        <end position="68"/>
    </location>
</feature>
<dbReference type="SMART" id="SM00066">
    <property type="entry name" value="GAL4"/>
    <property type="match status" value="1"/>
</dbReference>
<dbReference type="eggNOG" id="ENOG502QZSN">
    <property type="taxonomic scope" value="Eukaryota"/>
</dbReference>
<dbReference type="Pfam" id="PF04082">
    <property type="entry name" value="Fungal_trans"/>
    <property type="match status" value="1"/>
</dbReference>
<comment type="subcellular location">
    <subcellularLocation>
        <location evidence="1">Nucleus</location>
    </subcellularLocation>
</comment>
<evidence type="ECO:0000313" key="8">
    <source>
        <dbReference type="Proteomes" id="UP000009328"/>
    </source>
</evidence>
<dbReference type="HOGENOM" id="CLU_311702_0_0_1"/>
<dbReference type="InterPro" id="IPR050613">
    <property type="entry name" value="Sec_Metabolite_Reg"/>
</dbReference>
<evidence type="ECO:0000313" key="7">
    <source>
        <dbReference type="EMBL" id="CCH46752.1"/>
    </source>
</evidence>
<dbReference type="InParanoid" id="K0KXI6"/>
<feature type="region of interest" description="Disordered" evidence="5">
    <location>
        <begin position="383"/>
        <end position="404"/>
    </location>
</feature>
<accession>K0KXI6</accession>
<dbReference type="CDD" id="cd00067">
    <property type="entry name" value="GAL4"/>
    <property type="match status" value="1"/>
</dbReference>
<dbReference type="STRING" id="1206466.K0KXI6"/>
<dbReference type="PRINTS" id="PR00755">
    <property type="entry name" value="AFLATOXINBRP"/>
</dbReference>
<dbReference type="EMBL" id="CAIF01000268">
    <property type="protein sequence ID" value="CCH46752.1"/>
    <property type="molecule type" value="Genomic_DNA"/>
</dbReference>
<organism evidence="7 8">
    <name type="scientific">Wickerhamomyces ciferrii (strain ATCC 14091 / BCRC 22168 / CBS 111 / JCM 3599 / NBRC 0793 / NRRL Y-1031 F-60-10)</name>
    <name type="common">Yeast</name>
    <name type="synonym">Pichia ciferrii</name>
    <dbReference type="NCBI Taxonomy" id="1206466"/>
    <lineage>
        <taxon>Eukaryota</taxon>
        <taxon>Fungi</taxon>
        <taxon>Dikarya</taxon>
        <taxon>Ascomycota</taxon>
        <taxon>Saccharomycotina</taxon>
        <taxon>Saccharomycetes</taxon>
        <taxon>Phaffomycetales</taxon>
        <taxon>Wickerhamomycetaceae</taxon>
        <taxon>Wickerhamomyces</taxon>
    </lineage>
</organism>
<evidence type="ECO:0000256" key="2">
    <source>
        <dbReference type="ARBA" id="ARBA00022723"/>
    </source>
</evidence>
<dbReference type="CDD" id="cd12148">
    <property type="entry name" value="fungal_TF_MHR"/>
    <property type="match status" value="1"/>
</dbReference>
<protein>
    <submittedName>
        <fullName evidence="7">Transcriptional regulatory protein</fullName>
    </submittedName>
</protein>
<dbReference type="Pfam" id="PF00172">
    <property type="entry name" value="Zn_clus"/>
    <property type="match status" value="1"/>
</dbReference>
<dbReference type="AlphaFoldDB" id="K0KXI6"/>
<dbReference type="Proteomes" id="UP000009328">
    <property type="component" value="Unassembled WGS sequence"/>
</dbReference>
<sequence length="1146" mass="131219">MGTPEEDKMVSIKDQNALIMGNGKVYKIQKVRQRKIHSCVPCHQRKVKCSRETPVCSNCIKNGLECKYFVNDRVSRGKKSKDLDKEADLKRKKELKEYMERAKLMAKENPSASKTIDIKSPSEMDTASITPSITGTIDSLPGKTLSAKMTTSTSLNSENDSNSSPKNKSLTFSDSDSLISNESLSPPKLQLHNPNSLQHDKHISTLSSISENVPQQQNQFMSSSSNDITLNNNNNNNNNNTNTNNDFQFNDTQTNAGSDYGFKSYSQQHTSNSHSQQYHDQRQQQIQQQIQQHHQQLQQQLQQQQLQQQHYQQHQHQQSQSQPQQAPQQQASQSQIPPLSQHIRNDSNKASLLSQIYISQPVTIPLQLTTPYILPEPNQTQVSIQPHNQHNQQQSSEINDGLTPKEREIVEALPSRQRSYGLVKRYISTIHPIIPIIDINEFLLEHDKFWNDQHEDRFEFMTCLYPILYAASKAECFEFSYDEITKYELSNEIHKYLRIAREVFALQNFPLKYSLRTIQSAVLLQSTLENPSISDISILVRIAQAIKLHRDPANYHNISDPQLVQVKRLLWWEIFYLDAQTSLIQMVTPLIKLDEFDTSLPMEFISNELNVEICNLNGKFRFALILNELTKFIYGITILPFNTIQLLKQKILDLHISCNASIMNLSNLQQIKQLTFQEMNFINWSKSVLNTYSDRALLILQNKIILSNHVLNTNENENNHIFNNSYNQMMNNDKMRFNIDYFFKNGSINNNNNGNQSSSTSLNDYSYDDLSNNLMPAALHYVYEFWKNNNDDIYNSYNWEIRNTLPFDAIILILTNLISDLEKNFNNLYELKNDIRYYLLDKSIDLIFIKFDNKKRSILKNCFTLMRYLFQILRLKYLKNNSMIGGIGGIGGTLDFTNFNTEQIIPKPLKNQFDNPINGNGNGNVNNNTNNLGITTSSLFDSNNNSSNGSSRHESFSQEPISRSGGIPQNSYLSFGTKNSQNNLFYSSGLTTTSCSQIAPRAMRTVAAATSTAQISPFGNLSNNHMLRNGSGHIASGNTTFIGDDLNTDTLFGDFTNEDEVWNPTQISLPLPIGSNNSSNGTNTPVIGLGDDGFNDDEYKRLELQRIKLQITKFLTEERLSDDDKFNNKYYIWCEHEIKQLIERLI</sequence>
<dbReference type="InterPro" id="IPR007219">
    <property type="entry name" value="XnlR_reg_dom"/>
</dbReference>
<keyword evidence="4" id="KW-0539">Nucleus</keyword>
<feature type="compositionally biased region" description="Low complexity" evidence="5">
    <location>
        <begin position="264"/>
        <end position="276"/>
    </location>
</feature>
<dbReference type="SUPFAM" id="SSF57701">
    <property type="entry name" value="Zn2/Cys6 DNA-binding domain"/>
    <property type="match status" value="1"/>
</dbReference>
<dbReference type="GO" id="GO:0008270">
    <property type="term" value="F:zinc ion binding"/>
    <property type="evidence" value="ECO:0007669"/>
    <property type="project" value="InterPro"/>
</dbReference>
<feature type="compositionally biased region" description="Low complexity" evidence="5">
    <location>
        <begin position="387"/>
        <end position="396"/>
    </location>
</feature>
<dbReference type="GO" id="GO:0006351">
    <property type="term" value="P:DNA-templated transcription"/>
    <property type="evidence" value="ECO:0007669"/>
    <property type="project" value="InterPro"/>
</dbReference>
<evidence type="ECO:0000256" key="4">
    <source>
        <dbReference type="ARBA" id="ARBA00023242"/>
    </source>
</evidence>
<keyword evidence="8" id="KW-1185">Reference proteome</keyword>
<feature type="compositionally biased region" description="Low complexity" evidence="5">
    <location>
        <begin position="936"/>
        <end position="950"/>
    </location>
</feature>
<evidence type="ECO:0000256" key="1">
    <source>
        <dbReference type="ARBA" id="ARBA00004123"/>
    </source>
</evidence>
<name>K0KXI6_WICCF</name>
<feature type="compositionally biased region" description="Low complexity" evidence="5">
    <location>
        <begin position="215"/>
        <end position="255"/>
    </location>
</feature>
<evidence type="ECO:0000256" key="3">
    <source>
        <dbReference type="ARBA" id="ARBA00022833"/>
    </source>
</evidence>
<dbReference type="InterPro" id="IPR036864">
    <property type="entry name" value="Zn2-C6_fun-type_DNA-bd_sf"/>
</dbReference>
<feature type="compositionally biased region" description="Polar residues" evidence="5">
    <location>
        <begin position="123"/>
        <end position="137"/>
    </location>
</feature>
<keyword evidence="3" id="KW-0862">Zinc</keyword>
<feature type="region of interest" description="Disordered" evidence="5">
    <location>
        <begin position="936"/>
        <end position="968"/>
    </location>
</feature>
<dbReference type="GO" id="GO:0003677">
    <property type="term" value="F:DNA binding"/>
    <property type="evidence" value="ECO:0007669"/>
    <property type="project" value="InterPro"/>
</dbReference>
<comment type="caution">
    <text evidence="7">The sequence shown here is derived from an EMBL/GenBank/DDBJ whole genome shotgun (WGS) entry which is preliminary data.</text>
</comment>
<reference evidence="7 8" key="1">
    <citation type="journal article" date="2012" name="Eukaryot. Cell">
        <title>Draft genome sequence of Wickerhamomyces ciferrii NRRL Y-1031 F-60-10.</title>
        <authorList>
            <person name="Schneider J."/>
            <person name="Andrea H."/>
            <person name="Blom J."/>
            <person name="Jaenicke S."/>
            <person name="Ruckert C."/>
            <person name="Schorsch C."/>
            <person name="Szczepanowski R."/>
            <person name="Farwick M."/>
            <person name="Goesmann A."/>
            <person name="Puhler A."/>
            <person name="Schaffer S."/>
            <person name="Tauch A."/>
            <person name="Kohler T."/>
            <person name="Brinkrolf K."/>
        </authorList>
    </citation>
    <scope>NUCLEOTIDE SEQUENCE [LARGE SCALE GENOMIC DNA]</scope>
    <source>
        <strain evidence="8">ATCC 14091 / BCRC 22168 / CBS 111 / JCM 3599 / NBRC 0793 / NRRL Y-1031 F-60-10</strain>
    </source>
</reference>
<dbReference type="PROSITE" id="PS00463">
    <property type="entry name" value="ZN2_CY6_FUNGAL_1"/>
    <property type="match status" value="1"/>
</dbReference>
<dbReference type="PROSITE" id="PS50048">
    <property type="entry name" value="ZN2_CY6_FUNGAL_2"/>
    <property type="match status" value="1"/>
</dbReference>
<dbReference type="Gene3D" id="4.10.240.10">
    <property type="entry name" value="Zn(2)-C6 fungal-type DNA-binding domain"/>
    <property type="match status" value="1"/>
</dbReference>
<evidence type="ECO:0000256" key="5">
    <source>
        <dbReference type="SAM" id="MobiDB-lite"/>
    </source>
</evidence>
<proteinExistence type="predicted"/>
<feature type="compositionally biased region" description="Polar residues" evidence="5">
    <location>
        <begin position="147"/>
        <end position="184"/>
    </location>
</feature>